<dbReference type="GO" id="GO:0005886">
    <property type="term" value="C:plasma membrane"/>
    <property type="evidence" value="ECO:0007669"/>
    <property type="project" value="UniProtKB-SubCell"/>
</dbReference>
<keyword evidence="14" id="KW-1208">Phospholipid metabolism</keyword>
<dbReference type="Gene3D" id="1.10.287.3610">
    <property type="match status" value="1"/>
</dbReference>
<feature type="binding site" evidence="17">
    <location>
        <begin position="90"/>
        <end position="91"/>
    </location>
    <ligand>
        <name>ATP</name>
        <dbReference type="ChEBI" id="CHEBI:30616"/>
    </ligand>
</feature>
<dbReference type="InterPro" id="IPR000829">
    <property type="entry name" value="DAGK"/>
</dbReference>
<feature type="transmembrane region" description="Helical" evidence="19">
    <location>
        <begin position="29"/>
        <end position="46"/>
    </location>
</feature>
<organism evidence="20 21">
    <name type="scientific">Fulvivirga sedimenti</name>
    <dbReference type="NCBI Taxonomy" id="2879465"/>
    <lineage>
        <taxon>Bacteria</taxon>
        <taxon>Pseudomonadati</taxon>
        <taxon>Bacteroidota</taxon>
        <taxon>Cytophagia</taxon>
        <taxon>Cytophagales</taxon>
        <taxon>Fulvivirgaceae</taxon>
        <taxon>Fulvivirga</taxon>
    </lineage>
</organism>
<feature type="binding site" evidence="18">
    <location>
        <position position="24"/>
    </location>
    <ligand>
        <name>a divalent metal cation</name>
        <dbReference type="ChEBI" id="CHEBI:60240"/>
    </ligand>
</feature>
<evidence type="ECO:0000256" key="13">
    <source>
        <dbReference type="ARBA" id="ARBA00023209"/>
    </source>
</evidence>
<keyword evidence="13" id="KW-0594">Phospholipid biosynthesis</keyword>
<dbReference type="GO" id="GO:0005524">
    <property type="term" value="F:ATP binding"/>
    <property type="evidence" value="ECO:0007669"/>
    <property type="project" value="UniProtKB-KW"/>
</dbReference>
<evidence type="ECO:0000256" key="3">
    <source>
        <dbReference type="ARBA" id="ARBA00022475"/>
    </source>
</evidence>
<dbReference type="Proteomes" id="UP001139409">
    <property type="component" value="Unassembled WGS sequence"/>
</dbReference>
<name>A0A9X1KUM5_9BACT</name>
<dbReference type="EMBL" id="JAIXNE010000001">
    <property type="protein sequence ID" value="MCA6073668.1"/>
    <property type="molecule type" value="Genomic_DNA"/>
</dbReference>
<gene>
    <name evidence="20" type="ORF">LDX50_02260</name>
</gene>
<protein>
    <submittedName>
        <fullName evidence="20">Diacylglycerol kinase family protein</fullName>
    </submittedName>
</protein>
<dbReference type="PANTHER" id="PTHR34299:SF1">
    <property type="entry name" value="DIACYLGLYCEROL KINASE"/>
    <property type="match status" value="1"/>
</dbReference>
<comment type="similarity">
    <text evidence="2">Belongs to the bacterial diacylglycerol kinase family.</text>
</comment>
<feature type="transmembrane region" description="Helical" evidence="19">
    <location>
        <begin position="92"/>
        <end position="116"/>
    </location>
</feature>
<keyword evidence="6 19" id="KW-0812">Transmembrane</keyword>
<keyword evidence="18" id="KW-0460">Magnesium</keyword>
<feature type="binding site" evidence="17">
    <location>
        <position position="12"/>
    </location>
    <ligand>
        <name>ATP</name>
        <dbReference type="ChEBI" id="CHEBI:30616"/>
    </ligand>
</feature>
<reference evidence="20" key="1">
    <citation type="submission" date="2021-09" db="EMBL/GenBank/DDBJ databases">
        <title>Fulvivirga sp. isolated from coastal sediment.</title>
        <authorList>
            <person name="Yu H."/>
        </authorList>
    </citation>
    <scope>NUCLEOTIDE SEQUENCE</scope>
    <source>
        <strain evidence="20">1062</strain>
    </source>
</reference>
<keyword evidence="12 19" id="KW-0472">Membrane</keyword>
<dbReference type="InterPro" id="IPR033717">
    <property type="entry name" value="UDPK"/>
</dbReference>
<evidence type="ECO:0000256" key="11">
    <source>
        <dbReference type="ARBA" id="ARBA00023098"/>
    </source>
</evidence>
<dbReference type="InterPro" id="IPR036945">
    <property type="entry name" value="DAGK_sf"/>
</dbReference>
<proteinExistence type="inferred from homology"/>
<dbReference type="PANTHER" id="PTHR34299">
    <property type="entry name" value="DIACYLGLYCEROL KINASE"/>
    <property type="match status" value="1"/>
</dbReference>
<keyword evidence="4" id="KW-0444">Lipid biosynthesis</keyword>
<dbReference type="GO" id="GO:0008654">
    <property type="term" value="P:phospholipid biosynthetic process"/>
    <property type="evidence" value="ECO:0007669"/>
    <property type="project" value="UniProtKB-KW"/>
</dbReference>
<comment type="caution">
    <text evidence="20">The sequence shown here is derived from an EMBL/GenBank/DDBJ whole genome shotgun (WGS) entry which is preliminary data.</text>
</comment>
<evidence type="ECO:0000256" key="16">
    <source>
        <dbReference type="PIRSR" id="PIRSR600829-2"/>
    </source>
</evidence>
<evidence type="ECO:0000256" key="6">
    <source>
        <dbReference type="ARBA" id="ARBA00022692"/>
    </source>
</evidence>
<comment type="cofactor">
    <cofactor evidence="18">
        <name>Mg(2+)</name>
        <dbReference type="ChEBI" id="CHEBI:18420"/>
    </cofactor>
    <text evidence="18">Mn(2+), Zn(2+), Cd(2+) and Co(2+) support activity to lesser extents.</text>
</comment>
<feature type="binding site" evidence="18">
    <location>
        <position position="72"/>
    </location>
    <ligand>
        <name>a divalent metal cation</name>
        <dbReference type="ChEBI" id="CHEBI:60240"/>
    </ligand>
</feature>
<dbReference type="GO" id="GO:0016301">
    <property type="term" value="F:kinase activity"/>
    <property type="evidence" value="ECO:0007669"/>
    <property type="project" value="UniProtKB-KW"/>
</dbReference>
<evidence type="ECO:0000256" key="19">
    <source>
        <dbReference type="SAM" id="Phobius"/>
    </source>
</evidence>
<dbReference type="RefSeq" id="WP_225696779.1">
    <property type="nucleotide sequence ID" value="NZ_JAIXNE010000001.1"/>
</dbReference>
<keyword evidence="21" id="KW-1185">Reference proteome</keyword>
<evidence type="ECO:0000256" key="7">
    <source>
        <dbReference type="ARBA" id="ARBA00022741"/>
    </source>
</evidence>
<keyword evidence="11" id="KW-0443">Lipid metabolism</keyword>
<keyword evidence="8 20" id="KW-0418">Kinase</keyword>
<feature type="active site" description="Proton acceptor" evidence="15">
    <location>
        <position position="65"/>
    </location>
</feature>
<feature type="binding site" evidence="17">
    <location>
        <position position="24"/>
    </location>
    <ligand>
        <name>ATP</name>
        <dbReference type="ChEBI" id="CHEBI:30616"/>
    </ligand>
</feature>
<sequence length="117" mass="13562">MKSKNRLHSFRYAFQGIFQILMREPNARIHLAISFLVVILGFYFRISVSEWLFLLLAMCMVFCAEIFNTAIEYLCDRITLEQDEMIRNVKDLAAAAVLVAALFAVITGVLVFWPYIF</sequence>
<accession>A0A9X1KUM5</accession>
<evidence type="ECO:0000313" key="20">
    <source>
        <dbReference type="EMBL" id="MCA6073668.1"/>
    </source>
</evidence>
<evidence type="ECO:0000313" key="21">
    <source>
        <dbReference type="Proteomes" id="UP001139409"/>
    </source>
</evidence>
<evidence type="ECO:0000256" key="10">
    <source>
        <dbReference type="ARBA" id="ARBA00022989"/>
    </source>
</evidence>
<evidence type="ECO:0000256" key="8">
    <source>
        <dbReference type="ARBA" id="ARBA00022777"/>
    </source>
</evidence>
<keyword evidence="5" id="KW-0808">Transferase</keyword>
<comment type="subcellular location">
    <subcellularLocation>
        <location evidence="1">Cell membrane</location>
        <topology evidence="1">Multi-pass membrane protein</topology>
    </subcellularLocation>
</comment>
<dbReference type="CDD" id="cd14265">
    <property type="entry name" value="UDPK_IM_like"/>
    <property type="match status" value="1"/>
</dbReference>
<evidence type="ECO:0000256" key="18">
    <source>
        <dbReference type="PIRSR" id="PIRSR600829-4"/>
    </source>
</evidence>
<keyword evidence="3" id="KW-1003">Cell membrane</keyword>
<feature type="transmembrane region" description="Helical" evidence="19">
    <location>
        <begin position="52"/>
        <end position="71"/>
    </location>
</feature>
<keyword evidence="9 17" id="KW-0067">ATP-binding</keyword>
<evidence type="ECO:0000256" key="5">
    <source>
        <dbReference type="ARBA" id="ARBA00022679"/>
    </source>
</evidence>
<evidence type="ECO:0000256" key="14">
    <source>
        <dbReference type="ARBA" id="ARBA00023264"/>
    </source>
</evidence>
<evidence type="ECO:0000256" key="12">
    <source>
        <dbReference type="ARBA" id="ARBA00023136"/>
    </source>
</evidence>
<evidence type="ECO:0000256" key="9">
    <source>
        <dbReference type="ARBA" id="ARBA00022840"/>
    </source>
</evidence>
<keyword evidence="7 17" id="KW-0547">Nucleotide-binding</keyword>
<keyword evidence="18" id="KW-0479">Metal-binding</keyword>
<feature type="binding site" evidence="16">
    <location>
        <position position="65"/>
    </location>
    <ligand>
        <name>substrate</name>
    </ligand>
</feature>
<feature type="binding site" evidence="17">
    <location>
        <position position="72"/>
    </location>
    <ligand>
        <name>ATP</name>
        <dbReference type="ChEBI" id="CHEBI:30616"/>
    </ligand>
</feature>
<evidence type="ECO:0000256" key="4">
    <source>
        <dbReference type="ARBA" id="ARBA00022516"/>
    </source>
</evidence>
<evidence type="ECO:0000256" key="2">
    <source>
        <dbReference type="ARBA" id="ARBA00005967"/>
    </source>
</evidence>
<dbReference type="AlphaFoldDB" id="A0A9X1KUM5"/>
<evidence type="ECO:0000256" key="17">
    <source>
        <dbReference type="PIRSR" id="PIRSR600829-3"/>
    </source>
</evidence>
<evidence type="ECO:0000256" key="1">
    <source>
        <dbReference type="ARBA" id="ARBA00004651"/>
    </source>
</evidence>
<dbReference type="Pfam" id="PF01219">
    <property type="entry name" value="DAGK_prokar"/>
    <property type="match status" value="1"/>
</dbReference>
<evidence type="ECO:0000256" key="15">
    <source>
        <dbReference type="PIRSR" id="PIRSR600829-1"/>
    </source>
</evidence>
<keyword evidence="10 19" id="KW-1133">Transmembrane helix</keyword>
<dbReference type="GO" id="GO:0046872">
    <property type="term" value="F:metal ion binding"/>
    <property type="evidence" value="ECO:0007669"/>
    <property type="project" value="UniProtKB-KW"/>
</dbReference>